<protein>
    <submittedName>
        <fullName evidence="2">Phosphoglycerate mutase</fullName>
        <ecNumber evidence="2">5.4.2.-</ecNumber>
    </submittedName>
</protein>
<dbReference type="Gene3D" id="3.40.50.1240">
    <property type="entry name" value="Phosphoglycerate mutase-like"/>
    <property type="match status" value="1"/>
</dbReference>
<reference evidence="2 3" key="1">
    <citation type="submission" date="2011-02" db="EMBL/GenBank/DDBJ databases">
        <authorList>
            <person name="Muzny D."/>
            <person name="Qin X."/>
            <person name="Deng J."/>
            <person name="Jiang H."/>
            <person name="Liu Y."/>
            <person name="Qu J."/>
            <person name="Song X.-Z."/>
            <person name="Zhang L."/>
            <person name="Thornton R."/>
            <person name="Coyle M."/>
            <person name="Francisco L."/>
            <person name="Jackson L."/>
            <person name="Javaid M."/>
            <person name="Korchina V."/>
            <person name="Kovar C."/>
            <person name="Mata R."/>
            <person name="Mathew T."/>
            <person name="Ngo R."/>
            <person name="Nguyen L."/>
            <person name="Nguyen N."/>
            <person name="Okwuonu G."/>
            <person name="Ongeri F."/>
            <person name="Pham C."/>
            <person name="Simmons D."/>
            <person name="Wilczek-Boney K."/>
            <person name="Hale W."/>
            <person name="Jakkamsetti A."/>
            <person name="Pham P."/>
            <person name="Ruth R."/>
            <person name="San Lucas F."/>
            <person name="Warren J."/>
            <person name="Zhang J."/>
            <person name="Zhao Z."/>
            <person name="Zhou C."/>
            <person name="Zhu D."/>
            <person name="Lee S."/>
            <person name="Bess C."/>
            <person name="Blankenburg K."/>
            <person name="Forbes L."/>
            <person name="Fu Q."/>
            <person name="Gubbala S."/>
            <person name="Hirani K."/>
            <person name="Jayaseelan J.C."/>
            <person name="Lara F."/>
            <person name="Munidasa M."/>
            <person name="Palculict T."/>
            <person name="Patil S."/>
            <person name="Pu L.-L."/>
            <person name="Saada N."/>
            <person name="Tang L."/>
            <person name="Weissenberger G."/>
            <person name="Zhu Y."/>
            <person name="Hemphill L."/>
            <person name="Shang Y."/>
            <person name="Youmans B."/>
            <person name="Ayvaz T."/>
            <person name="Ross M."/>
            <person name="Santibanez J."/>
            <person name="Aqrawi P."/>
            <person name="Gross S."/>
            <person name="Joshi V."/>
            <person name="Fowler G."/>
            <person name="Nazareth L."/>
            <person name="Reid J."/>
            <person name="Worley K."/>
            <person name="Petrosino J."/>
            <person name="Highlander S."/>
            <person name="Gibbs R."/>
        </authorList>
    </citation>
    <scope>NUCLEOTIDE SEQUENCE [LARGE SCALE GENOMIC DNA]</scope>
    <source>
        <strain evidence="2 3">SK160</strain>
    </source>
</reference>
<dbReference type="GO" id="GO:0016791">
    <property type="term" value="F:phosphatase activity"/>
    <property type="evidence" value="ECO:0007669"/>
    <property type="project" value="TreeGrafter"/>
</dbReference>
<dbReference type="PATRIC" id="fig|888812.3.peg.426"/>
<dbReference type="InterPro" id="IPR050275">
    <property type="entry name" value="PGM_Phosphatase"/>
</dbReference>
<dbReference type="InterPro" id="IPR013078">
    <property type="entry name" value="His_Pase_superF_clade-1"/>
</dbReference>
<accession>F0IRH3</accession>
<dbReference type="InterPro" id="IPR029033">
    <property type="entry name" value="His_PPase_superfam"/>
</dbReference>
<dbReference type="GO" id="GO:0016853">
    <property type="term" value="F:isomerase activity"/>
    <property type="evidence" value="ECO:0007669"/>
    <property type="project" value="UniProtKB-KW"/>
</dbReference>
<keyword evidence="2" id="KW-0413">Isomerase</keyword>
<feature type="binding site" evidence="1">
    <location>
        <position position="64"/>
    </location>
    <ligand>
        <name>substrate</name>
    </ligand>
</feature>
<dbReference type="PANTHER" id="PTHR48100">
    <property type="entry name" value="BROAD-SPECIFICITY PHOSPHATASE YOR283W-RELATED"/>
    <property type="match status" value="1"/>
</dbReference>
<name>F0IRH3_STRSA</name>
<evidence type="ECO:0000256" key="1">
    <source>
        <dbReference type="PIRSR" id="PIRSR613078-2"/>
    </source>
</evidence>
<dbReference type="EC" id="5.4.2.-" evidence="2"/>
<proteinExistence type="predicted"/>
<dbReference type="SUPFAM" id="SSF53254">
    <property type="entry name" value="Phosphoglycerate mutase-like"/>
    <property type="match status" value="1"/>
</dbReference>
<evidence type="ECO:0000313" key="3">
    <source>
        <dbReference type="Proteomes" id="UP000004562"/>
    </source>
</evidence>
<dbReference type="SMART" id="SM00855">
    <property type="entry name" value="PGAM"/>
    <property type="match status" value="1"/>
</dbReference>
<dbReference type="EMBL" id="AEXZ01000005">
    <property type="protein sequence ID" value="EGD39489.1"/>
    <property type="molecule type" value="Genomic_DNA"/>
</dbReference>
<dbReference type="PANTHER" id="PTHR48100:SF5">
    <property type="entry name" value="HISTIDINE PHOSPHATASE FAMILY PROTEIN"/>
    <property type="match status" value="1"/>
</dbReference>
<dbReference type="AlphaFoldDB" id="F0IRH3"/>
<dbReference type="CDD" id="cd07067">
    <property type="entry name" value="HP_PGM_like"/>
    <property type="match status" value="1"/>
</dbReference>
<dbReference type="GO" id="GO:0005737">
    <property type="term" value="C:cytoplasm"/>
    <property type="evidence" value="ECO:0007669"/>
    <property type="project" value="TreeGrafter"/>
</dbReference>
<gene>
    <name evidence="2" type="primary">gpmB</name>
    <name evidence="2" type="ORF">HMPREF9384_0435</name>
</gene>
<sequence>MGGKMKDLYLMRHGQTFFNQEGLVQGACDSPLTELGQDQARQAGAYLQGRGIRFGQLYSSTQERASDTLELVSGRTDYTRLKGIKEWNFGLFEAQPERLQPKFRLGATSFEDLFVPYGGEGVDQVGERMLVTLTEVMERADAEPVLAVSHGGAMWAFYLKIAAQDLDPKVRFGNCAICHYQYEQGHFKLAEVIDPLTGDVYESE</sequence>
<comment type="caution">
    <text evidence="2">The sequence shown here is derived from an EMBL/GenBank/DDBJ whole genome shotgun (WGS) entry which is preliminary data.</text>
</comment>
<dbReference type="PROSITE" id="PS00175">
    <property type="entry name" value="PG_MUTASE"/>
    <property type="match status" value="1"/>
</dbReference>
<feature type="binding site" evidence="1">
    <location>
        <begin position="12"/>
        <end position="19"/>
    </location>
    <ligand>
        <name>substrate</name>
    </ligand>
</feature>
<evidence type="ECO:0000313" key="2">
    <source>
        <dbReference type="EMBL" id="EGD39489.1"/>
    </source>
</evidence>
<dbReference type="InterPro" id="IPR001345">
    <property type="entry name" value="PG/BPGM_mutase_AS"/>
</dbReference>
<dbReference type="HOGENOM" id="CLU_033323_9_0_9"/>
<dbReference type="Pfam" id="PF00300">
    <property type="entry name" value="His_Phos_1"/>
    <property type="match status" value="1"/>
</dbReference>
<organism evidence="2 3">
    <name type="scientific">Streptococcus sanguinis SK160</name>
    <dbReference type="NCBI Taxonomy" id="888812"/>
    <lineage>
        <taxon>Bacteria</taxon>
        <taxon>Bacillati</taxon>
        <taxon>Bacillota</taxon>
        <taxon>Bacilli</taxon>
        <taxon>Lactobacillales</taxon>
        <taxon>Streptococcaceae</taxon>
        <taxon>Streptococcus</taxon>
    </lineage>
</organism>
<dbReference type="Proteomes" id="UP000004562">
    <property type="component" value="Unassembled WGS sequence"/>
</dbReference>